<dbReference type="EMBL" id="FUYC01000001">
    <property type="protein sequence ID" value="SKA72239.1"/>
    <property type="molecule type" value="Genomic_DNA"/>
</dbReference>
<dbReference type="Proteomes" id="UP000190027">
    <property type="component" value="Unassembled WGS sequence"/>
</dbReference>
<sequence length="135" mass="16071">MKSIEWSPDLETGIGLLDAQHMNLVRLINDLGQAIEEGRGKTVIDDVMEQLKLYSSYHFTSEERLLRKHDYPELDEHHREHEEFVDEVEDFSLDLRTGEPDVCVNLHEYLRQWFVLHVQETDMRYAQFLRRKGEA</sequence>
<dbReference type="CDD" id="cd12107">
    <property type="entry name" value="Hemerythrin"/>
    <property type="match status" value="1"/>
</dbReference>
<dbReference type="InterPro" id="IPR016131">
    <property type="entry name" value="Haemerythrin_Fe_BS"/>
</dbReference>
<dbReference type="AlphaFoldDB" id="A0A1T4W520"/>
<protein>
    <submittedName>
        <fullName evidence="6">Hemerythrin-like metal-binding domain protein</fullName>
    </submittedName>
</protein>
<comment type="similarity">
    <text evidence="1">Belongs to the hemerythrin family.</text>
</comment>
<dbReference type="GO" id="GO:0005344">
    <property type="term" value="F:oxygen carrier activity"/>
    <property type="evidence" value="ECO:0007669"/>
    <property type="project" value="UniProtKB-KW"/>
</dbReference>
<keyword evidence="4" id="KW-0408">Iron</keyword>
<dbReference type="RefSeq" id="WP_078715899.1">
    <property type="nucleotide sequence ID" value="NZ_FUYC01000001.1"/>
</dbReference>
<evidence type="ECO:0000313" key="7">
    <source>
        <dbReference type="Proteomes" id="UP000190027"/>
    </source>
</evidence>
<keyword evidence="7" id="KW-1185">Reference proteome</keyword>
<keyword evidence="2" id="KW-0561">Oxygen transport</keyword>
<keyword evidence="3" id="KW-0479">Metal-binding</keyword>
<evidence type="ECO:0000256" key="3">
    <source>
        <dbReference type="ARBA" id="ARBA00022723"/>
    </source>
</evidence>
<feature type="domain" description="Hemerythrin-like" evidence="5">
    <location>
        <begin position="12"/>
        <end position="127"/>
    </location>
</feature>
<dbReference type="SUPFAM" id="SSF47188">
    <property type="entry name" value="Hemerythrin-like"/>
    <property type="match status" value="1"/>
</dbReference>
<organism evidence="6 7">
    <name type="scientific">Paucidesulfovibrio gracilis DSM 16080</name>
    <dbReference type="NCBI Taxonomy" id="1121449"/>
    <lineage>
        <taxon>Bacteria</taxon>
        <taxon>Pseudomonadati</taxon>
        <taxon>Thermodesulfobacteriota</taxon>
        <taxon>Desulfovibrionia</taxon>
        <taxon>Desulfovibrionales</taxon>
        <taxon>Desulfovibrionaceae</taxon>
        <taxon>Paucidesulfovibrio</taxon>
    </lineage>
</organism>
<dbReference type="InterPro" id="IPR012827">
    <property type="entry name" value="Hemerythrin_metal-bd"/>
</dbReference>
<dbReference type="InterPro" id="IPR012312">
    <property type="entry name" value="Hemerythrin-like"/>
</dbReference>
<dbReference type="GO" id="GO:0046872">
    <property type="term" value="F:metal ion binding"/>
    <property type="evidence" value="ECO:0007669"/>
    <property type="project" value="UniProtKB-KW"/>
</dbReference>
<evidence type="ECO:0000259" key="5">
    <source>
        <dbReference type="Pfam" id="PF01814"/>
    </source>
</evidence>
<evidence type="ECO:0000256" key="2">
    <source>
        <dbReference type="ARBA" id="ARBA00022621"/>
    </source>
</evidence>
<dbReference type="NCBIfam" id="NF033749">
    <property type="entry name" value="bact_hemeryth"/>
    <property type="match status" value="1"/>
</dbReference>
<gene>
    <name evidence="6" type="ORF">SAMN02745704_00323</name>
</gene>
<dbReference type="Gene3D" id="1.20.120.50">
    <property type="entry name" value="Hemerythrin-like"/>
    <property type="match status" value="1"/>
</dbReference>
<dbReference type="OrthoDB" id="9774644at2"/>
<proteinExistence type="inferred from homology"/>
<dbReference type="Pfam" id="PF01814">
    <property type="entry name" value="Hemerythrin"/>
    <property type="match status" value="1"/>
</dbReference>
<dbReference type="STRING" id="1121449.SAMN02745704_00323"/>
<reference evidence="6 7" key="1">
    <citation type="submission" date="2017-02" db="EMBL/GenBank/DDBJ databases">
        <authorList>
            <person name="Peterson S.W."/>
        </authorList>
    </citation>
    <scope>NUCLEOTIDE SEQUENCE [LARGE SCALE GENOMIC DNA]</scope>
    <source>
        <strain evidence="6 7">DSM 16080</strain>
    </source>
</reference>
<dbReference type="InterPro" id="IPR050669">
    <property type="entry name" value="Hemerythrin"/>
</dbReference>
<dbReference type="PANTHER" id="PTHR37164:SF1">
    <property type="entry name" value="BACTERIOHEMERYTHRIN"/>
    <property type="match status" value="1"/>
</dbReference>
<evidence type="ECO:0000256" key="4">
    <source>
        <dbReference type="ARBA" id="ARBA00023004"/>
    </source>
</evidence>
<dbReference type="PANTHER" id="PTHR37164">
    <property type="entry name" value="BACTERIOHEMERYTHRIN"/>
    <property type="match status" value="1"/>
</dbReference>
<dbReference type="PROSITE" id="PS00550">
    <property type="entry name" value="HEMERYTHRINS"/>
    <property type="match status" value="1"/>
</dbReference>
<dbReference type="NCBIfam" id="TIGR02481">
    <property type="entry name" value="hemeryth_dom"/>
    <property type="match status" value="1"/>
</dbReference>
<evidence type="ECO:0000313" key="6">
    <source>
        <dbReference type="EMBL" id="SKA72239.1"/>
    </source>
</evidence>
<evidence type="ECO:0000256" key="1">
    <source>
        <dbReference type="ARBA" id="ARBA00010587"/>
    </source>
</evidence>
<dbReference type="InterPro" id="IPR035938">
    <property type="entry name" value="Hemerythrin-like_sf"/>
</dbReference>
<name>A0A1T4W520_9BACT</name>
<accession>A0A1T4W520</accession>
<keyword evidence="2" id="KW-0813">Transport</keyword>